<accession>A0AA88XFA9</accession>
<dbReference type="GO" id="GO:0005198">
    <property type="term" value="F:structural molecule activity"/>
    <property type="evidence" value="ECO:0007669"/>
    <property type="project" value="InterPro"/>
</dbReference>
<keyword evidence="3" id="KW-1185">Reference proteome</keyword>
<reference evidence="2" key="1">
    <citation type="submission" date="2019-08" db="EMBL/GenBank/DDBJ databases">
        <title>The improved chromosome-level genome for the pearl oyster Pinctada fucata martensii using PacBio sequencing and Hi-C.</title>
        <authorList>
            <person name="Zheng Z."/>
        </authorList>
    </citation>
    <scope>NUCLEOTIDE SEQUENCE</scope>
    <source>
        <strain evidence="2">ZZ-2019</strain>
        <tissue evidence="2">Adductor muscle</tissue>
    </source>
</reference>
<dbReference type="EMBL" id="VSWD01000013">
    <property type="protein sequence ID" value="KAK3084403.1"/>
    <property type="molecule type" value="Genomic_DNA"/>
</dbReference>
<dbReference type="GO" id="GO:0006886">
    <property type="term" value="P:intracellular protein transport"/>
    <property type="evidence" value="ECO:0007669"/>
    <property type="project" value="InterPro"/>
</dbReference>
<evidence type="ECO:0000313" key="2">
    <source>
        <dbReference type="EMBL" id="KAK3084403.1"/>
    </source>
</evidence>
<evidence type="ECO:0000256" key="1">
    <source>
        <dbReference type="SAM" id="SignalP"/>
    </source>
</evidence>
<dbReference type="InterPro" id="IPR016025">
    <property type="entry name" value="Clathrin_H-chain_N"/>
</dbReference>
<protein>
    <submittedName>
        <fullName evidence="2">Uncharacterized protein</fullName>
    </submittedName>
</protein>
<organism evidence="2 3">
    <name type="scientific">Pinctada imbricata</name>
    <name type="common">Atlantic pearl-oyster</name>
    <name type="synonym">Pinctada martensii</name>
    <dbReference type="NCBI Taxonomy" id="66713"/>
    <lineage>
        <taxon>Eukaryota</taxon>
        <taxon>Metazoa</taxon>
        <taxon>Spiralia</taxon>
        <taxon>Lophotrochozoa</taxon>
        <taxon>Mollusca</taxon>
        <taxon>Bivalvia</taxon>
        <taxon>Autobranchia</taxon>
        <taxon>Pteriomorphia</taxon>
        <taxon>Pterioida</taxon>
        <taxon>Pterioidea</taxon>
        <taxon>Pteriidae</taxon>
        <taxon>Pinctada</taxon>
    </lineage>
</organism>
<feature type="signal peptide" evidence="1">
    <location>
        <begin position="1"/>
        <end position="19"/>
    </location>
</feature>
<dbReference type="GO" id="GO:0030130">
    <property type="term" value="C:clathrin coat of trans-Golgi network vesicle"/>
    <property type="evidence" value="ECO:0007669"/>
    <property type="project" value="InterPro"/>
</dbReference>
<evidence type="ECO:0000313" key="3">
    <source>
        <dbReference type="Proteomes" id="UP001186944"/>
    </source>
</evidence>
<keyword evidence="1" id="KW-0732">Signal</keyword>
<name>A0AA88XFA9_PINIB</name>
<proteinExistence type="predicted"/>
<dbReference type="GO" id="GO:0030132">
    <property type="term" value="C:clathrin coat of coated pit"/>
    <property type="evidence" value="ECO:0007669"/>
    <property type="project" value="InterPro"/>
</dbReference>
<feature type="chain" id="PRO_5041704246" evidence="1">
    <location>
        <begin position="20"/>
        <end position="71"/>
    </location>
</feature>
<dbReference type="Gene3D" id="2.130.10.110">
    <property type="entry name" value="Clathrin heavy-chain terminal domain"/>
    <property type="match status" value="1"/>
</dbReference>
<dbReference type="GO" id="GO:0016192">
    <property type="term" value="P:vesicle-mediated transport"/>
    <property type="evidence" value="ECO:0007669"/>
    <property type="project" value="InterPro"/>
</dbReference>
<comment type="caution">
    <text evidence="2">The sequence shown here is derived from an EMBL/GenBank/DDBJ whole genome shotgun (WGS) entry which is preliminary data.</text>
</comment>
<gene>
    <name evidence="2" type="ORF">FSP39_012963</name>
</gene>
<dbReference type="Proteomes" id="UP001186944">
    <property type="component" value="Unassembled WGS sequence"/>
</dbReference>
<dbReference type="AlphaFoldDB" id="A0AA88XFA9"/>
<sequence length="71" mass="7678">METAVCLCCTSILQSIVFATTLNTETQGVLGITRGSQVITCDIKKDGLISYVRDTAKKTNQANRLEKAIAQ</sequence>